<dbReference type="InterPro" id="IPR009293">
    <property type="entry name" value="UPF0478"/>
</dbReference>
<dbReference type="PANTHER" id="PTHR40070">
    <property type="entry name" value="UPF0478 PROTEIN YTXG"/>
    <property type="match status" value="1"/>
</dbReference>
<feature type="transmembrane region" description="Helical" evidence="1">
    <location>
        <begin position="6"/>
        <end position="24"/>
    </location>
</feature>
<evidence type="ECO:0000313" key="3">
    <source>
        <dbReference type="Proteomes" id="UP001501734"/>
    </source>
</evidence>
<comment type="caution">
    <text evidence="2">The sequence shown here is derived from an EMBL/GenBank/DDBJ whole genome shotgun (WGS) entry which is preliminary data.</text>
</comment>
<dbReference type="RefSeq" id="WP_344912392.1">
    <property type="nucleotide sequence ID" value="NZ_BAABDL010000094.1"/>
</dbReference>
<keyword evidence="1" id="KW-0812">Transmembrane</keyword>
<dbReference type="Proteomes" id="UP001501734">
    <property type="component" value="Unassembled WGS sequence"/>
</dbReference>
<accession>A0ABP7VRC8</accession>
<reference evidence="3" key="1">
    <citation type="journal article" date="2019" name="Int. J. Syst. Evol. Microbiol.">
        <title>The Global Catalogue of Microorganisms (GCM) 10K type strain sequencing project: providing services to taxonomists for standard genome sequencing and annotation.</title>
        <authorList>
            <consortium name="The Broad Institute Genomics Platform"/>
            <consortium name="The Broad Institute Genome Sequencing Center for Infectious Disease"/>
            <person name="Wu L."/>
            <person name="Ma J."/>
        </authorList>
    </citation>
    <scope>NUCLEOTIDE SEQUENCE [LARGE SCALE GENOMIC DNA]</scope>
    <source>
        <strain evidence="3">JCM 17250</strain>
    </source>
</reference>
<evidence type="ECO:0000256" key="1">
    <source>
        <dbReference type="SAM" id="Phobius"/>
    </source>
</evidence>
<sequence>MENLLYISAIIFALAFVALVVYLIKVLKETERTMGSVANTLEGLEKQMEGITTETTLLLNRTNALADDISDKSQRLNGLVDSVSGLGTTITGFNQSLQQFSNSVTGIALDNKEETAQLVKWGTVIMELINKRRSKKNNQL</sequence>
<keyword evidence="1" id="KW-1133">Transmembrane helix</keyword>
<gene>
    <name evidence="2" type="ORF">GCM10022410_17950</name>
</gene>
<keyword evidence="1" id="KW-0472">Membrane</keyword>
<dbReference type="Pfam" id="PF06103">
    <property type="entry name" value="DUF948"/>
    <property type="match status" value="1"/>
</dbReference>
<keyword evidence="3" id="KW-1185">Reference proteome</keyword>
<organism evidence="2 3">
    <name type="scientific">Amphibacillus indicireducens</name>
    <dbReference type="NCBI Taxonomy" id="1076330"/>
    <lineage>
        <taxon>Bacteria</taxon>
        <taxon>Bacillati</taxon>
        <taxon>Bacillota</taxon>
        <taxon>Bacilli</taxon>
        <taxon>Bacillales</taxon>
        <taxon>Bacillaceae</taxon>
        <taxon>Amphibacillus</taxon>
    </lineage>
</organism>
<evidence type="ECO:0000313" key="2">
    <source>
        <dbReference type="EMBL" id="GAA4072917.1"/>
    </source>
</evidence>
<name>A0ABP7VRC8_9BACI</name>
<proteinExistence type="predicted"/>
<dbReference type="EMBL" id="BAABDL010000094">
    <property type="protein sequence ID" value="GAA4072917.1"/>
    <property type="molecule type" value="Genomic_DNA"/>
</dbReference>
<protein>
    <submittedName>
        <fullName evidence="2">DUF948 domain-containing protein</fullName>
    </submittedName>
</protein>
<dbReference type="PANTHER" id="PTHR40070:SF1">
    <property type="entry name" value="UPF0478 PROTEIN YTXG"/>
    <property type="match status" value="1"/>
</dbReference>